<keyword evidence="6" id="KW-0411">Iron-sulfur</keyword>
<evidence type="ECO:0000313" key="8">
    <source>
        <dbReference type="EMBL" id="ODR07081.1"/>
    </source>
</evidence>
<proteinExistence type="predicted"/>
<keyword evidence="7" id="KW-0003">3Fe-4S</keyword>
<protein>
    <recommendedName>
        <fullName evidence="10">Ferredoxin</fullName>
    </recommendedName>
</protein>
<dbReference type="Proteomes" id="UP000094224">
    <property type="component" value="Unassembled WGS sequence"/>
</dbReference>
<evidence type="ECO:0000256" key="2">
    <source>
        <dbReference type="ARBA" id="ARBA00022448"/>
    </source>
</evidence>
<keyword evidence="2" id="KW-0813">Transport</keyword>
<evidence type="ECO:0000256" key="3">
    <source>
        <dbReference type="ARBA" id="ARBA00022723"/>
    </source>
</evidence>
<dbReference type="InterPro" id="IPR051269">
    <property type="entry name" value="Fe-S_cluster_ET"/>
</dbReference>
<dbReference type="PANTHER" id="PTHR36923">
    <property type="entry name" value="FERREDOXIN"/>
    <property type="match status" value="1"/>
</dbReference>
<dbReference type="SUPFAM" id="SSF54862">
    <property type="entry name" value="4Fe-4S ferredoxins"/>
    <property type="match status" value="1"/>
</dbReference>
<dbReference type="STRING" id="243061.AWC25_15825"/>
<sequence>MAEPPGEAVTATVHVEVRPETCMASGYCIRSAPRVFGSDADGWVTLLDADPTGQTEQVLQAARMCPVAAIDVFDGDGGQLS</sequence>
<comment type="caution">
    <text evidence="8">The sequence shown here is derived from an EMBL/GenBank/DDBJ whole genome shotgun (WGS) entry which is preliminary data.</text>
</comment>
<evidence type="ECO:0000256" key="5">
    <source>
        <dbReference type="ARBA" id="ARBA00023004"/>
    </source>
</evidence>
<dbReference type="GO" id="GO:0046872">
    <property type="term" value="F:metal ion binding"/>
    <property type="evidence" value="ECO:0007669"/>
    <property type="project" value="UniProtKB-KW"/>
</dbReference>
<reference evidence="9" key="1">
    <citation type="submission" date="2016-09" db="EMBL/GenBank/DDBJ databases">
        <authorList>
            <person name="Greninger A.L."/>
            <person name="Jerome K.R."/>
            <person name="Mcnair B."/>
            <person name="Wallis C."/>
            <person name="Fang F."/>
        </authorList>
    </citation>
    <scope>NUCLEOTIDE SEQUENCE [LARGE SCALE GENOMIC DNA]</scope>
    <source>
        <strain evidence="9">BC1_M4</strain>
    </source>
</reference>
<keyword evidence="3" id="KW-0479">Metal-binding</keyword>
<dbReference type="EMBL" id="MIHC01000014">
    <property type="protein sequence ID" value="ODR07081.1"/>
    <property type="molecule type" value="Genomic_DNA"/>
</dbReference>
<dbReference type="Pfam" id="PF13370">
    <property type="entry name" value="Fer4_13"/>
    <property type="match status" value="1"/>
</dbReference>
<gene>
    <name evidence="8" type="ORF">BHQ21_10155</name>
</gene>
<comment type="cofactor">
    <cofactor evidence="1">
        <name>[3Fe-4S] cluster</name>
        <dbReference type="ChEBI" id="CHEBI:21137"/>
    </cofactor>
</comment>
<keyword evidence="4" id="KW-0249">Electron transport</keyword>
<dbReference type="AlphaFoldDB" id="A0A1E3SY74"/>
<evidence type="ECO:0000256" key="7">
    <source>
        <dbReference type="ARBA" id="ARBA00023291"/>
    </source>
</evidence>
<evidence type="ECO:0000256" key="4">
    <source>
        <dbReference type="ARBA" id="ARBA00022982"/>
    </source>
</evidence>
<keyword evidence="9" id="KW-1185">Reference proteome</keyword>
<dbReference type="Gene3D" id="3.30.70.20">
    <property type="match status" value="1"/>
</dbReference>
<evidence type="ECO:0000313" key="9">
    <source>
        <dbReference type="Proteomes" id="UP000094224"/>
    </source>
</evidence>
<keyword evidence="5" id="KW-0408">Iron</keyword>
<organism evidence="8 9">
    <name type="scientific">Mycobacterium sherrisii</name>
    <dbReference type="NCBI Taxonomy" id="243061"/>
    <lineage>
        <taxon>Bacteria</taxon>
        <taxon>Bacillati</taxon>
        <taxon>Actinomycetota</taxon>
        <taxon>Actinomycetes</taxon>
        <taxon>Mycobacteriales</taxon>
        <taxon>Mycobacteriaceae</taxon>
        <taxon>Mycobacterium</taxon>
        <taxon>Mycobacterium simiae complex</taxon>
    </lineage>
</organism>
<dbReference type="PANTHER" id="PTHR36923:SF3">
    <property type="entry name" value="FERREDOXIN"/>
    <property type="match status" value="1"/>
</dbReference>
<evidence type="ECO:0000256" key="1">
    <source>
        <dbReference type="ARBA" id="ARBA00001927"/>
    </source>
</evidence>
<name>A0A1E3SY74_9MYCO</name>
<accession>A0A1E3SY74</accession>
<evidence type="ECO:0000256" key="6">
    <source>
        <dbReference type="ARBA" id="ARBA00023014"/>
    </source>
</evidence>
<evidence type="ECO:0008006" key="10">
    <source>
        <dbReference type="Google" id="ProtNLM"/>
    </source>
</evidence>
<dbReference type="GO" id="GO:0051538">
    <property type="term" value="F:3 iron, 4 sulfur cluster binding"/>
    <property type="evidence" value="ECO:0007669"/>
    <property type="project" value="UniProtKB-KW"/>
</dbReference>